<evidence type="ECO:0000256" key="1">
    <source>
        <dbReference type="SAM" id="MobiDB-lite"/>
    </source>
</evidence>
<evidence type="ECO:0000256" key="2">
    <source>
        <dbReference type="SAM" id="SignalP"/>
    </source>
</evidence>
<organism evidence="3 4">
    <name type="scientific">Favolaschia claudopus</name>
    <dbReference type="NCBI Taxonomy" id="2862362"/>
    <lineage>
        <taxon>Eukaryota</taxon>
        <taxon>Fungi</taxon>
        <taxon>Dikarya</taxon>
        <taxon>Basidiomycota</taxon>
        <taxon>Agaricomycotina</taxon>
        <taxon>Agaricomycetes</taxon>
        <taxon>Agaricomycetidae</taxon>
        <taxon>Agaricales</taxon>
        <taxon>Marasmiineae</taxon>
        <taxon>Mycenaceae</taxon>
        <taxon>Favolaschia</taxon>
    </lineage>
</organism>
<gene>
    <name evidence="3" type="ORF">R3P38DRAFT_3038818</name>
</gene>
<sequence>MFSIARILAVLVLVGSTALASPIPRGVSNNSPPLISTLTPRSQNVVECAIGDVKYSIAALKQMRDSGNYPAGINEATFNAAMRQCENDNPDGFRTADFGPIPNDANQKSDAADVNAQAGDNQQNGTPNQDANAHADGNTPNQSNENNNNAPSQSNQPASSSPAPSNNNNGQSNDQSNGTPPSQNGNAEPDNEDNQNQRQGSMDTVPALKALNNINLPSIPNNSNQRPSLSSVPVKEGAKAEADESASDGARQGSSANGPMFNALAGVPSRLGGLGGGKETCSCA</sequence>
<dbReference type="EMBL" id="JAWWNJ010000077">
    <property type="protein sequence ID" value="KAK7005659.1"/>
    <property type="molecule type" value="Genomic_DNA"/>
</dbReference>
<keyword evidence="4" id="KW-1185">Reference proteome</keyword>
<name>A0AAW0A9Z1_9AGAR</name>
<feature type="region of interest" description="Disordered" evidence="1">
    <location>
        <begin position="85"/>
        <end position="200"/>
    </location>
</feature>
<comment type="caution">
    <text evidence="3">The sequence shown here is derived from an EMBL/GenBank/DDBJ whole genome shotgun (WGS) entry which is preliminary data.</text>
</comment>
<reference evidence="3 4" key="1">
    <citation type="journal article" date="2024" name="J Genomics">
        <title>Draft genome sequencing and assembly of Favolaschia claudopus CIRM-BRFM 2984 isolated from oak limbs.</title>
        <authorList>
            <person name="Navarro D."/>
            <person name="Drula E."/>
            <person name="Chaduli D."/>
            <person name="Cazenave R."/>
            <person name="Ahrendt S."/>
            <person name="Wang J."/>
            <person name="Lipzen A."/>
            <person name="Daum C."/>
            <person name="Barry K."/>
            <person name="Grigoriev I.V."/>
            <person name="Favel A."/>
            <person name="Rosso M.N."/>
            <person name="Martin F."/>
        </authorList>
    </citation>
    <scope>NUCLEOTIDE SEQUENCE [LARGE SCALE GENOMIC DNA]</scope>
    <source>
        <strain evidence="3 4">CIRM-BRFM 2984</strain>
    </source>
</reference>
<proteinExistence type="predicted"/>
<feature type="compositionally biased region" description="Low complexity" evidence="1">
    <location>
        <begin position="214"/>
        <end position="224"/>
    </location>
</feature>
<feature type="region of interest" description="Disordered" evidence="1">
    <location>
        <begin position="214"/>
        <end position="284"/>
    </location>
</feature>
<feature type="compositionally biased region" description="Polar residues" evidence="1">
    <location>
        <begin position="118"/>
        <end position="131"/>
    </location>
</feature>
<dbReference type="AlphaFoldDB" id="A0AAW0A9Z1"/>
<evidence type="ECO:0000313" key="4">
    <source>
        <dbReference type="Proteomes" id="UP001362999"/>
    </source>
</evidence>
<accession>A0AAW0A9Z1</accession>
<dbReference type="Proteomes" id="UP001362999">
    <property type="component" value="Unassembled WGS sequence"/>
</dbReference>
<feature type="signal peptide" evidence="2">
    <location>
        <begin position="1"/>
        <end position="20"/>
    </location>
</feature>
<feature type="chain" id="PRO_5043776833" evidence="2">
    <location>
        <begin position="21"/>
        <end position="284"/>
    </location>
</feature>
<keyword evidence="2" id="KW-0732">Signal</keyword>
<protein>
    <submittedName>
        <fullName evidence="3">Uncharacterized protein</fullName>
    </submittedName>
</protein>
<feature type="compositionally biased region" description="Low complexity" evidence="1">
    <location>
        <begin position="138"/>
        <end position="177"/>
    </location>
</feature>
<evidence type="ECO:0000313" key="3">
    <source>
        <dbReference type="EMBL" id="KAK7005659.1"/>
    </source>
</evidence>